<gene>
    <name evidence="1" type="ORF">C2G38_2226310</name>
</gene>
<sequence>MFIEKIKTISLKAKLYSEKLYNYCEKYKNYINGLFEFGKFCEIEKYTKILLRSKKYKNKEYEAIVEKNKLLVNATKLPEEAYNFSLIEDDNKCNYKQFDR</sequence>
<accession>A0A397TYA6</accession>
<comment type="caution">
    <text evidence="1">The sequence shown here is derived from an EMBL/GenBank/DDBJ whole genome shotgun (WGS) entry which is preliminary data.</text>
</comment>
<evidence type="ECO:0000313" key="2">
    <source>
        <dbReference type="Proteomes" id="UP000266673"/>
    </source>
</evidence>
<reference evidence="1 2" key="1">
    <citation type="submission" date="2018-06" db="EMBL/GenBank/DDBJ databases">
        <title>Comparative genomics reveals the genomic features of Rhizophagus irregularis, R. cerebriforme, R. diaphanum and Gigaspora rosea, and their symbiotic lifestyle signature.</title>
        <authorList>
            <person name="Morin E."/>
            <person name="San Clemente H."/>
            <person name="Chen E.C.H."/>
            <person name="De La Providencia I."/>
            <person name="Hainaut M."/>
            <person name="Kuo A."/>
            <person name="Kohler A."/>
            <person name="Murat C."/>
            <person name="Tang N."/>
            <person name="Roy S."/>
            <person name="Loubradou J."/>
            <person name="Henrissat B."/>
            <person name="Grigoriev I.V."/>
            <person name="Corradi N."/>
            <person name="Roux C."/>
            <person name="Martin F.M."/>
        </authorList>
    </citation>
    <scope>NUCLEOTIDE SEQUENCE [LARGE SCALE GENOMIC DNA]</scope>
    <source>
        <strain evidence="1 2">DAOM 194757</strain>
    </source>
</reference>
<dbReference type="AlphaFoldDB" id="A0A397TYA6"/>
<organism evidence="1 2">
    <name type="scientific">Gigaspora rosea</name>
    <dbReference type="NCBI Taxonomy" id="44941"/>
    <lineage>
        <taxon>Eukaryota</taxon>
        <taxon>Fungi</taxon>
        <taxon>Fungi incertae sedis</taxon>
        <taxon>Mucoromycota</taxon>
        <taxon>Glomeromycotina</taxon>
        <taxon>Glomeromycetes</taxon>
        <taxon>Diversisporales</taxon>
        <taxon>Gigasporaceae</taxon>
        <taxon>Gigaspora</taxon>
    </lineage>
</organism>
<evidence type="ECO:0000313" key="1">
    <source>
        <dbReference type="EMBL" id="RIB02985.1"/>
    </source>
</evidence>
<protein>
    <submittedName>
        <fullName evidence="1">Uncharacterized protein</fullName>
    </submittedName>
</protein>
<dbReference type="EMBL" id="QKWP01002531">
    <property type="protein sequence ID" value="RIB02985.1"/>
    <property type="molecule type" value="Genomic_DNA"/>
</dbReference>
<keyword evidence="2" id="KW-1185">Reference proteome</keyword>
<proteinExistence type="predicted"/>
<dbReference type="Proteomes" id="UP000266673">
    <property type="component" value="Unassembled WGS sequence"/>
</dbReference>
<name>A0A397TYA6_9GLOM</name>